<organism evidence="7 8">
    <name type="scientific">Methanofollis fontis</name>
    <dbReference type="NCBI Taxonomy" id="2052832"/>
    <lineage>
        <taxon>Archaea</taxon>
        <taxon>Methanobacteriati</taxon>
        <taxon>Methanobacteriota</taxon>
        <taxon>Stenosarchaea group</taxon>
        <taxon>Methanomicrobia</taxon>
        <taxon>Methanomicrobiales</taxon>
        <taxon>Methanomicrobiaceae</taxon>
        <taxon>Methanofollis</taxon>
    </lineage>
</organism>
<evidence type="ECO:0000313" key="8">
    <source>
        <dbReference type="Proteomes" id="UP000292580"/>
    </source>
</evidence>
<dbReference type="PANTHER" id="PTHR31290">
    <property type="entry name" value="UV-DAMAGE ENDONUCLEASE"/>
    <property type="match status" value="1"/>
</dbReference>
<dbReference type="NCBIfam" id="TIGR00629">
    <property type="entry name" value="uvde"/>
    <property type="match status" value="1"/>
</dbReference>
<dbReference type="RefSeq" id="WP_130647253.1">
    <property type="nucleotide sequence ID" value="NZ_PGCL01000003.1"/>
</dbReference>
<keyword evidence="3" id="KW-0227">DNA damage</keyword>
<dbReference type="Proteomes" id="UP000292580">
    <property type="component" value="Unassembled WGS sequence"/>
</dbReference>
<dbReference type="GO" id="GO:0016787">
    <property type="term" value="F:hydrolase activity"/>
    <property type="evidence" value="ECO:0007669"/>
    <property type="project" value="UniProtKB-KW"/>
</dbReference>
<reference evidence="7 8" key="1">
    <citation type="submission" date="2017-11" db="EMBL/GenBank/DDBJ databases">
        <title>Isolation and Characterization of Methanofollis Species from Methane Seep Offshore SW Taiwan.</title>
        <authorList>
            <person name="Teng N.-H."/>
            <person name="Lai M.-C."/>
            <person name="Chen S.-C."/>
        </authorList>
    </citation>
    <scope>NUCLEOTIDE SEQUENCE [LARGE SCALE GENOMIC DNA]</scope>
    <source>
        <strain evidence="7 8">FWC-SCC2</strain>
    </source>
</reference>
<evidence type="ECO:0000256" key="2">
    <source>
        <dbReference type="ARBA" id="ARBA00022759"/>
    </source>
</evidence>
<evidence type="ECO:0000313" key="7">
    <source>
        <dbReference type="EMBL" id="TAJ44182.1"/>
    </source>
</evidence>
<dbReference type="OrthoDB" id="317123at2157"/>
<keyword evidence="6" id="KW-0234">DNA repair</keyword>
<dbReference type="GO" id="GO:0009411">
    <property type="term" value="P:response to UV"/>
    <property type="evidence" value="ECO:0007669"/>
    <property type="project" value="InterPro"/>
</dbReference>
<proteinExistence type="predicted"/>
<evidence type="ECO:0000256" key="6">
    <source>
        <dbReference type="ARBA" id="ARBA00023204"/>
    </source>
</evidence>
<accession>A0A483CNJ3</accession>
<protein>
    <submittedName>
        <fullName evidence="7">UV DNA damage repair endonuclease UvsE</fullName>
    </submittedName>
</protein>
<keyword evidence="1" id="KW-0540">Nuclease</keyword>
<dbReference type="Pfam" id="PF03851">
    <property type="entry name" value="UvdE"/>
    <property type="match status" value="1"/>
</dbReference>
<keyword evidence="5" id="KW-0378">Hydrolase</keyword>
<gene>
    <name evidence="7" type="primary">uvdE</name>
    <name evidence="7" type="ORF">CUJ86_09155</name>
</gene>
<comment type="caution">
    <text evidence="7">The sequence shown here is derived from an EMBL/GenBank/DDBJ whole genome shotgun (WGS) entry which is preliminary data.</text>
</comment>
<dbReference type="InterPro" id="IPR004601">
    <property type="entry name" value="UvdE"/>
</dbReference>
<evidence type="ECO:0000256" key="1">
    <source>
        <dbReference type="ARBA" id="ARBA00022722"/>
    </source>
</evidence>
<name>A0A483CNJ3_9EURY</name>
<dbReference type="SUPFAM" id="SSF51658">
    <property type="entry name" value="Xylose isomerase-like"/>
    <property type="match status" value="1"/>
</dbReference>
<sequence length="298" mass="33515">MRIGYPCVNRGIGCTSARTFRLKSWSEERFYATMRENLECLSRTLEFNRTHGLLFFRITSDLVPFASHPVNTLDWESAFAEDFSGIGRMLRENGMRISMHPDQFTLINSPDEGVLMRSIAELEYHSTVLDAMGLDSTAKVQIHVGGRYGDAESALGRFVDRYRDLPAPVRRRLVVENDDRLFTVTDCLLLHRECGTPVLFDAFHHECNPDGSDTADALGRCAATWGKSDGILMTDYSSQENGARKGTHAQSIDISLFSAFLTESRPHDIDIMLEIKDKEQSARRALEAARGDTRLVQG</sequence>
<dbReference type="AlphaFoldDB" id="A0A483CNJ3"/>
<keyword evidence="2 7" id="KW-0255">Endonuclease</keyword>
<dbReference type="InterPro" id="IPR036237">
    <property type="entry name" value="Xyl_isomerase-like_sf"/>
</dbReference>
<dbReference type="GO" id="GO:0006289">
    <property type="term" value="P:nucleotide-excision repair"/>
    <property type="evidence" value="ECO:0007669"/>
    <property type="project" value="InterPro"/>
</dbReference>
<dbReference type="GO" id="GO:0004519">
    <property type="term" value="F:endonuclease activity"/>
    <property type="evidence" value="ECO:0007669"/>
    <property type="project" value="UniProtKB-KW"/>
</dbReference>
<evidence type="ECO:0000256" key="5">
    <source>
        <dbReference type="ARBA" id="ARBA00022801"/>
    </source>
</evidence>
<evidence type="ECO:0000256" key="4">
    <source>
        <dbReference type="ARBA" id="ARBA00022769"/>
    </source>
</evidence>
<evidence type="ECO:0000256" key="3">
    <source>
        <dbReference type="ARBA" id="ARBA00022763"/>
    </source>
</evidence>
<dbReference type="Gene3D" id="3.20.20.150">
    <property type="entry name" value="Divalent-metal-dependent TIM barrel enzymes"/>
    <property type="match status" value="1"/>
</dbReference>
<keyword evidence="8" id="KW-1185">Reference proteome</keyword>
<keyword evidence="4" id="KW-0228">DNA excision</keyword>
<dbReference type="PANTHER" id="PTHR31290:SF5">
    <property type="entry name" value="UV-DAMAGE ENDONUCLEASE"/>
    <property type="match status" value="1"/>
</dbReference>
<dbReference type="EMBL" id="PGCL01000003">
    <property type="protein sequence ID" value="TAJ44182.1"/>
    <property type="molecule type" value="Genomic_DNA"/>
</dbReference>